<comment type="similarity">
    <text evidence="2 6">Belongs to the FKBP-type PPIase family.</text>
</comment>
<keyword evidence="9" id="KW-1185">Reference proteome</keyword>
<evidence type="ECO:0000256" key="4">
    <source>
        <dbReference type="ARBA" id="ARBA00023235"/>
    </source>
</evidence>
<dbReference type="PROSITE" id="PS50059">
    <property type="entry name" value="FKBP_PPIASE"/>
    <property type="match status" value="1"/>
</dbReference>
<dbReference type="SUPFAM" id="SSF54534">
    <property type="entry name" value="FKBP-like"/>
    <property type="match status" value="2"/>
</dbReference>
<dbReference type="PROSITE" id="PS51257">
    <property type="entry name" value="PROKAR_LIPOPROTEIN"/>
    <property type="match status" value="1"/>
</dbReference>
<comment type="catalytic activity">
    <reaction evidence="1 5 6">
        <text>[protein]-peptidylproline (omega=180) = [protein]-peptidylproline (omega=0)</text>
        <dbReference type="Rhea" id="RHEA:16237"/>
        <dbReference type="Rhea" id="RHEA-COMP:10747"/>
        <dbReference type="Rhea" id="RHEA-COMP:10748"/>
        <dbReference type="ChEBI" id="CHEBI:83833"/>
        <dbReference type="ChEBI" id="CHEBI:83834"/>
        <dbReference type="EC" id="5.2.1.8"/>
    </reaction>
</comment>
<evidence type="ECO:0000313" key="9">
    <source>
        <dbReference type="Proteomes" id="UP001610063"/>
    </source>
</evidence>
<dbReference type="GO" id="GO:0003755">
    <property type="term" value="F:peptidyl-prolyl cis-trans isomerase activity"/>
    <property type="evidence" value="ECO:0007669"/>
    <property type="project" value="UniProtKB-EC"/>
</dbReference>
<evidence type="ECO:0000259" key="7">
    <source>
        <dbReference type="PROSITE" id="PS50059"/>
    </source>
</evidence>
<comment type="caution">
    <text evidence="8">The sequence shown here is derived from an EMBL/GenBank/DDBJ whole genome shotgun (WGS) entry which is preliminary data.</text>
</comment>
<evidence type="ECO:0000313" key="8">
    <source>
        <dbReference type="EMBL" id="MFH6983023.1"/>
    </source>
</evidence>
<keyword evidence="3 5" id="KW-0697">Rotamase</keyword>
<dbReference type="EC" id="5.2.1.8" evidence="6"/>
<evidence type="ECO:0000256" key="6">
    <source>
        <dbReference type="RuleBase" id="RU003915"/>
    </source>
</evidence>
<dbReference type="EMBL" id="JBIPKE010000014">
    <property type="protein sequence ID" value="MFH6983023.1"/>
    <property type="molecule type" value="Genomic_DNA"/>
</dbReference>
<reference evidence="8 9" key="1">
    <citation type="journal article" date="2013" name="Int. J. Syst. Evol. Microbiol.">
        <title>Marinoscillum luteum sp. nov., isolated from marine sediment.</title>
        <authorList>
            <person name="Cha I.T."/>
            <person name="Park S.J."/>
            <person name="Kim S.J."/>
            <person name="Kim J.G."/>
            <person name="Jung M.Y."/>
            <person name="Shin K.S."/>
            <person name="Kwon K.K."/>
            <person name="Yang S.H."/>
            <person name="Seo Y.S."/>
            <person name="Rhee S.K."/>
        </authorList>
    </citation>
    <scope>NUCLEOTIDE SEQUENCE [LARGE SCALE GENOMIC DNA]</scope>
    <source>
        <strain evidence="8 9">KCTC 23939</strain>
    </source>
</reference>
<gene>
    <name evidence="8" type="ORF">ACHKAR_06215</name>
</gene>
<accession>A0ABW7N5Z4</accession>
<dbReference type="Gene3D" id="3.10.50.40">
    <property type="match status" value="1"/>
</dbReference>
<evidence type="ECO:0000256" key="1">
    <source>
        <dbReference type="ARBA" id="ARBA00000971"/>
    </source>
</evidence>
<proteinExistence type="inferred from homology"/>
<dbReference type="Pfam" id="PF00254">
    <property type="entry name" value="FKBP_C"/>
    <property type="match status" value="1"/>
</dbReference>
<dbReference type="InterPro" id="IPR046357">
    <property type="entry name" value="PPIase_dom_sf"/>
</dbReference>
<sequence length="294" mass="32220">MKNIWILIFPLLVFSCNKNNDFTTETGVEVSCLVKGDGLGAQKDSIVVLYLKIVGADGEVLTETTPEKPLALAFDPEMKAGNLQEVLKEMEVGDSVFFTTTAKNLFEETYQTQLPPDMDSAAVMSINMKFHAQMSQEDYRAYVQEMTEKQRAKESVILEEKLVSDGETIDAYLEENGIDAITTESGLRYVITQEGTGATAQPGDEVTVHYAGRLFSGEPFDSSIERGQPFKFNIGQGRVIPGWDEGIAYIKAGGKATLYIPSPLGYGSRGAGPTIQPYSILVFDVEVLEVGQNQ</sequence>
<name>A0ABW7N5Z4_9BACT</name>
<evidence type="ECO:0000256" key="2">
    <source>
        <dbReference type="ARBA" id="ARBA00006577"/>
    </source>
</evidence>
<evidence type="ECO:0000256" key="5">
    <source>
        <dbReference type="PROSITE-ProRule" id="PRU00277"/>
    </source>
</evidence>
<dbReference type="InterPro" id="IPR001179">
    <property type="entry name" value="PPIase_FKBP_dom"/>
</dbReference>
<dbReference type="PANTHER" id="PTHR43811:SF19">
    <property type="entry name" value="39 KDA FK506-BINDING NUCLEAR PROTEIN"/>
    <property type="match status" value="1"/>
</dbReference>
<evidence type="ECO:0000256" key="3">
    <source>
        <dbReference type="ARBA" id="ARBA00023110"/>
    </source>
</evidence>
<feature type="domain" description="PPIase FKBP-type" evidence="7">
    <location>
        <begin position="203"/>
        <end position="291"/>
    </location>
</feature>
<organism evidence="8 9">
    <name type="scientific">Marinoscillum luteum</name>
    <dbReference type="NCBI Taxonomy" id="861051"/>
    <lineage>
        <taxon>Bacteria</taxon>
        <taxon>Pseudomonadati</taxon>
        <taxon>Bacteroidota</taxon>
        <taxon>Cytophagia</taxon>
        <taxon>Cytophagales</taxon>
        <taxon>Reichenbachiellaceae</taxon>
        <taxon>Marinoscillum</taxon>
    </lineage>
</organism>
<dbReference type="RefSeq" id="WP_159584291.1">
    <property type="nucleotide sequence ID" value="NZ_JBIPKE010000014.1"/>
</dbReference>
<protein>
    <recommendedName>
        <fullName evidence="6">Peptidyl-prolyl cis-trans isomerase</fullName>
        <ecNumber evidence="6">5.2.1.8</ecNumber>
    </recommendedName>
</protein>
<dbReference type="Proteomes" id="UP001610063">
    <property type="component" value="Unassembled WGS sequence"/>
</dbReference>
<dbReference type="PANTHER" id="PTHR43811">
    <property type="entry name" value="FKBP-TYPE PEPTIDYL-PROLYL CIS-TRANS ISOMERASE FKPA"/>
    <property type="match status" value="1"/>
</dbReference>
<keyword evidence="4 5" id="KW-0413">Isomerase</keyword>